<dbReference type="InterPro" id="IPR002347">
    <property type="entry name" value="SDR_fam"/>
</dbReference>
<dbReference type="PRINTS" id="PR00080">
    <property type="entry name" value="SDRFAMILY"/>
</dbReference>
<dbReference type="STRING" id="405948.SACE_2735"/>
<evidence type="ECO:0000313" key="5">
    <source>
        <dbReference type="EMBL" id="CAM02016.1"/>
    </source>
</evidence>
<dbReference type="PANTHER" id="PTHR42760:SF40">
    <property type="entry name" value="3-OXOACYL-[ACYL-CARRIER-PROTEIN] REDUCTASE, CHLOROPLASTIC"/>
    <property type="match status" value="1"/>
</dbReference>
<gene>
    <name evidence="5" type="primary">fabG</name>
    <name evidence="5" type="ordered locus">SACE_2735</name>
</gene>
<dbReference type="EC" id="1.1.1.100" evidence="5"/>
<dbReference type="eggNOG" id="COG1028">
    <property type="taxonomic scope" value="Bacteria"/>
</dbReference>
<evidence type="ECO:0000259" key="4">
    <source>
        <dbReference type="SMART" id="SM00822"/>
    </source>
</evidence>
<dbReference type="HOGENOM" id="CLU_010194_1_3_11"/>
<reference evidence="5 6" key="1">
    <citation type="journal article" date="2007" name="Nat. Biotechnol.">
        <title>Complete genome sequence of the erythromycin-producing bacterium Saccharopolyspora erythraea NRRL23338.</title>
        <authorList>
            <person name="Oliynyk M."/>
            <person name="Samborskyy M."/>
            <person name="Lester J.B."/>
            <person name="Mironenko T."/>
            <person name="Scott N."/>
            <person name="Dickens S."/>
            <person name="Haydock S.F."/>
            <person name="Leadlay P.F."/>
        </authorList>
    </citation>
    <scope>NUCLEOTIDE SEQUENCE [LARGE SCALE GENOMIC DNA]</scope>
    <source>
        <strain evidence="6">ATCC 11635 / DSM 40517 / JCM 4748 / NBRC 13426 / NCIMB 8594 / NRRL 2338</strain>
    </source>
</reference>
<evidence type="ECO:0000313" key="6">
    <source>
        <dbReference type="Proteomes" id="UP000006728"/>
    </source>
</evidence>
<dbReference type="EMBL" id="AM420293">
    <property type="protein sequence ID" value="CAM02016.1"/>
    <property type="molecule type" value="Genomic_DNA"/>
</dbReference>
<dbReference type="SUPFAM" id="SSF51735">
    <property type="entry name" value="NAD(P)-binding Rossmann-fold domains"/>
    <property type="match status" value="1"/>
</dbReference>
<name>A4FD91_SACEN</name>
<comment type="similarity">
    <text evidence="1 3">Belongs to the short-chain dehydrogenases/reductases (SDR) family.</text>
</comment>
<accession>A4FD91</accession>
<keyword evidence="6" id="KW-1185">Reference proteome</keyword>
<dbReference type="Pfam" id="PF00106">
    <property type="entry name" value="adh_short"/>
    <property type="match status" value="1"/>
</dbReference>
<sequence>MTGAGSGIGRAAARQLARRGAAHVVFADVDAQAAAAAAEGVEQARCLGLDVADSTRVDDAVNALVAERGRLDVVVHAAGIDDPVAKQRLAEAVEGGHTFELIGRLSDETWQRMIAVNLTGAFHVLRAAVRHMCAQKSGSVVLVGSSSSFDAPVSHPHYAAAKAGVHALAQSVAKEVIAHDVRVNVLAPGPTDTAMARRTPEILKQAAPGSSVSRYATADEMAALALFLAGDEAVNVVGGVLLANGGRFTA</sequence>
<organism evidence="5 6">
    <name type="scientific">Saccharopolyspora erythraea (strain ATCC 11635 / DSM 40517 / JCM 4748 / NBRC 13426 / NCIMB 8594 / NRRL 2338)</name>
    <dbReference type="NCBI Taxonomy" id="405948"/>
    <lineage>
        <taxon>Bacteria</taxon>
        <taxon>Bacillati</taxon>
        <taxon>Actinomycetota</taxon>
        <taxon>Actinomycetes</taxon>
        <taxon>Pseudonocardiales</taxon>
        <taxon>Pseudonocardiaceae</taxon>
        <taxon>Saccharopolyspora</taxon>
    </lineage>
</organism>
<proteinExistence type="inferred from homology"/>
<dbReference type="PROSITE" id="PS00061">
    <property type="entry name" value="ADH_SHORT"/>
    <property type="match status" value="1"/>
</dbReference>
<evidence type="ECO:0000256" key="3">
    <source>
        <dbReference type="RuleBase" id="RU000363"/>
    </source>
</evidence>
<dbReference type="PRINTS" id="PR00081">
    <property type="entry name" value="GDHRDH"/>
</dbReference>
<evidence type="ECO:0000256" key="2">
    <source>
        <dbReference type="ARBA" id="ARBA00023002"/>
    </source>
</evidence>
<dbReference type="KEGG" id="sen:SACE_2735"/>
<dbReference type="GO" id="GO:0004316">
    <property type="term" value="F:3-oxoacyl-[acyl-carrier-protein] reductase (NADPH) activity"/>
    <property type="evidence" value="ECO:0007669"/>
    <property type="project" value="UniProtKB-EC"/>
</dbReference>
<dbReference type="SMART" id="SM00822">
    <property type="entry name" value="PKS_KR"/>
    <property type="match status" value="1"/>
</dbReference>
<dbReference type="GO" id="GO:0030497">
    <property type="term" value="P:fatty acid elongation"/>
    <property type="evidence" value="ECO:0007669"/>
    <property type="project" value="TreeGrafter"/>
</dbReference>
<dbReference type="InterPro" id="IPR036291">
    <property type="entry name" value="NAD(P)-bd_dom_sf"/>
</dbReference>
<dbReference type="Proteomes" id="UP000006728">
    <property type="component" value="Chromosome"/>
</dbReference>
<dbReference type="AlphaFoldDB" id="A4FD91"/>
<dbReference type="PANTHER" id="PTHR42760">
    <property type="entry name" value="SHORT-CHAIN DEHYDROGENASES/REDUCTASES FAMILY MEMBER"/>
    <property type="match status" value="1"/>
</dbReference>
<dbReference type="FunFam" id="3.40.50.720:FF:000084">
    <property type="entry name" value="Short-chain dehydrogenase reductase"/>
    <property type="match status" value="1"/>
</dbReference>
<dbReference type="Gene3D" id="3.40.50.720">
    <property type="entry name" value="NAD(P)-binding Rossmann-like Domain"/>
    <property type="match status" value="1"/>
</dbReference>
<protein>
    <submittedName>
        <fullName evidence="5">3-oxoacyl-(Acyl-carrier-protein) reductase</fullName>
        <ecNumber evidence="5">1.1.1.100</ecNumber>
    </submittedName>
</protein>
<dbReference type="InterPro" id="IPR057326">
    <property type="entry name" value="KR_dom"/>
</dbReference>
<feature type="domain" description="Ketoreductase" evidence="4">
    <location>
        <begin position="2"/>
        <end position="193"/>
    </location>
</feature>
<dbReference type="CDD" id="cd05233">
    <property type="entry name" value="SDR_c"/>
    <property type="match status" value="1"/>
</dbReference>
<keyword evidence="2 5" id="KW-0560">Oxidoreductase</keyword>
<evidence type="ECO:0000256" key="1">
    <source>
        <dbReference type="ARBA" id="ARBA00006484"/>
    </source>
</evidence>
<dbReference type="InterPro" id="IPR020904">
    <property type="entry name" value="Sc_DH/Rdtase_CS"/>
</dbReference>